<sequence length="444" mass="49475">MGWLLKGFGRPVGWGRGDFRPAIRLVVMLILAGLAASCTQGRVLVDAPTLYVAQGAYPDAELPIELRTTEAELFFVTDRLAQQSSNGLSYSADRSASMALGVVDVEYGTDGSWDELKAASTSARRDKAIPLRVTEVEEIVRFPETPLPFQSVNGRLVTLDGPAREYRAAQTAFVSAIREKLRVAPRKEIFLFVHGFNNDFEDAALSLADVWHFSGRVGVPIFYTWPAGNGGLFGYFKDRESGEYTVYHLKEFLRTLSLIDEVDAVHILAHSRGTDVTTTALRELVIEMRAKGQDPRKVLKVENLIMAAPDLDFGIVRQRLMAERFGPAIGQITVYMNQGDSALGLSQRLMAGQRFGRLGVEDLGSGERSIFSRIRNVNFIDVESQTDGIGHGYFRRNPEVLSDITITVRERARPGTPERPLEHIDINFWRLPEGYPQKRTVGLR</sequence>
<comment type="caution">
    <text evidence="1">The sequence shown here is derived from an EMBL/GenBank/DDBJ whole genome shotgun (WGS) entry which is preliminary data.</text>
</comment>
<evidence type="ECO:0000313" key="2">
    <source>
        <dbReference type="Proteomes" id="UP001148313"/>
    </source>
</evidence>
<name>A0ABT4VQ68_9HYPH</name>
<protein>
    <submittedName>
        <fullName evidence="1">Alpha/beta hydrolase</fullName>
    </submittedName>
</protein>
<dbReference type="GO" id="GO:0016787">
    <property type="term" value="F:hydrolase activity"/>
    <property type="evidence" value="ECO:0007669"/>
    <property type="project" value="UniProtKB-KW"/>
</dbReference>
<proteinExistence type="predicted"/>
<accession>A0ABT4VQ68</accession>
<dbReference type="PANTHER" id="PTHR36513">
    <property type="entry name" value="ABC TRANSMEMBRANE TYPE-1 DOMAIN-CONTAINING PROTEIN"/>
    <property type="match status" value="1"/>
</dbReference>
<dbReference type="SUPFAM" id="SSF53474">
    <property type="entry name" value="alpha/beta-Hydrolases"/>
    <property type="match status" value="1"/>
</dbReference>
<organism evidence="1 2">
    <name type="scientific">Hoeflea poritis</name>
    <dbReference type="NCBI Taxonomy" id="2993659"/>
    <lineage>
        <taxon>Bacteria</taxon>
        <taxon>Pseudomonadati</taxon>
        <taxon>Pseudomonadota</taxon>
        <taxon>Alphaproteobacteria</taxon>
        <taxon>Hyphomicrobiales</taxon>
        <taxon>Rhizobiaceae</taxon>
        <taxon>Hoeflea</taxon>
    </lineage>
</organism>
<keyword evidence="1" id="KW-0378">Hydrolase</keyword>
<dbReference type="Proteomes" id="UP001148313">
    <property type="component" value="Unassembled WGS sequence"/>
</dbReference>
<evidence type="ECO:0000313" key="1">
    <source>
        <dbReference type="EMBL" id="MDA4846852.1"/>
    </source>
</evidence>
<dbReference type="InterPro" id="IPR029058">
    <property type="entry name" value="AB_hydrolase_fold"/>
</dbReference>
<dbReference type="RefSeq" id="WP_271090644.1">
    <property type="nucleotide sequence ID" value="NZ_JAPJZH010000009.1"/>
</dbReference>
<keyword evidence="2" id="KW-1185">Reference proteome</keyword>
<dbReference type="InterPro" id="IPR010297">
    <property type="entry name" value="DUF900_hydrolase"/>
</dbReference>
<dbReference type="EMBL" id="JAPJZH010000009">
    <property type="protein sequence ID" value="MDA4846852.1"/>
    <property type="molecule type" value="Genomic_DNA"/>
</dbReference>
<dbReference type="PANTHER" id="PTHR36513:SF1">
    <property type="entry name" value="TRANSMEMBRANE PROTEIN"/>
    <property type="match status" value="1"/>
</dbReference>
<gene>
    <name evidence="1" type="ORF">OOZ53_15940</name>
</gene>
<dbReference type="Pfam" id="PF05990">
    <property type="entry name" value="DUF900"/>
    <property type="match status" value="1"/>
</dbReference>
<reference evidence="1" key="1">
    <citation type="submission" date="2022-11" db="EMBL/GenBank/DDBJ databases">
        <title>Hoeflea poritis sp. nov., isolated from scleractinian coral Porites lutea.</title>
        <authorList>
            <person name="Zhang G."/>
            <person name="Wei Q."/>
            <person name="Cai L."/>
        </authorList>
    </citation>
    <scope>NUCLEOTIDE SEQUENCE</scope>
    <source>
        <strain evidence="1">E7-10</strain>
    </source>
</reference>